<reference evidence="2" key="1">
    <citation type="submission" date="2018-01" db="EMBL/GenBank/DDBJ databases">
        <title>An insight into the sialome of Amazonian anophelines.</title>
        <authorList>
            <person name="Ribeiro J.M."/>
            <person name="Scarpassa V."/>
            <person name="Calvo E."/>
        </authorList>
    </citation>
    <scope>NUCLEOTIDE SEQUENCE</scope>
</reference>
<accession>A0A2M4DB10</accession>
<feature type="signal peptide" evidence="1">
    <location>
        <begin position="1"/>
        <end position="17"/>
    </location>
</feature>
<sequence>MHMAFFFLEQLINVAHSMVCQIQPDIRFKKCSETYVDYFSNALLHIVQHQNKDLNNVWRVIEIRMSQH</sequence>
<protein>
    <submittedName>
        <fullName evidence="2">Putative secreted protein</fullName>
    </submittedName>
</protein>
<dbReference type="AlphaFoldDB" id="A0A2M4DB10"/>
<evidence type="ECO:0000256" key="1">
    <source>
        <dbReference type="SAM" id="SignalP"/>
    </source>
</evidence>
<evidence type="ECO:0000313" key="2">
    <source>
        <dbReference type="EMBL" id="MBW74763.1"/>
    </source>
</evidence>
<name>A0A2M4DB10_ANODA</name>
<feature type="chain" id="PRO_5014831191" evidence="1">
    <location>
        <begin position="18"/>
        <end position="68"/>
    </location>
</feature>
<organism evidence="2">
    <name type="scientific">Anopheles darlingi</name>
    <name type="common">Mosquito</name>
    <dbReference type="NCBI Taxonomy" id="43151"/>
    <lineage>
        <taxon>Eukaryota</taxon>
        <taxon>Metazoa</taxon>
        <taxon>Ecdysozoa</taxon>
        <taxon>Arthropoda</taxon>
        <taxon>Hexapoda</taxon>
        <taxon>Insecta</taxon>
        <taxon>Pterygota</taxon>
        <taxon>Neoptera</taxon>
        <taxon>Endopterygota</taxon>
        <taxon>Diptera</taxon>
        <taxon>Nematocera</taxon>
        <taxon>Culicoidea</taxon>
        <taxon>Culicidae</taxon>
        <taxon>Anophelinae</taxon>
        <taxon>Anopheles</taxon>
    </lineage>
</organism>
<dbReference type="EMBL" id="GGFL01010585">
    <property type="protein sequence ID" value="MBW74763.1"/>
    <property type="molecule type" value="Transcribed_RNA"/>
</dbReference>
<proteinExistence type="predicted"/>
<keyword evidence="1" id="KW-0732">Signal</keyword>